<evidence type="ECO:0000313" key="7">
    <source>
        <dbReference type="EMBL" id="TYQ06121.1"/>
    </source>
</evidence>
<evidence type="ECO:0000256" key="3">
    <source>
        <dbReference type="ARBA" id="ARBA00022723"/>
    </source>
</evidence>
<dbReference type="GO" id="GO:0016705">
    <property type="term" value="F:oxidoreductase activity, acting on paired donors, with incorporation or reduction of molecular oxygen"/>
    <property type="evidence" value="ECO:0007669"/>
    <property type="project" value="InterPro"/>
</dbReference>
<evidence type="ECO:0000256" key="1">
    <source>
        <dbReference type="ARBA" id="ARBA00010617"/>
    </source>
</evidence>
<keyword evidence="2" id="KW-0349">Heme</keyword>
<dbReference type="EMBL" id="VNIQ01000002">
    <property type="protein sequence ID" value="TYQ06121.1"/>
    <property type="molecule type" value="Genomic_DNA"/>
</dbReference>
<dbReference type="GO" id="GO:0004497">
    <property type="term" value="F:monooxygenase activity"/>
    <property type="evidence" value="ECO:0007669"/>
    <property type="project" value="UniProtKB-KW"/>
</dbReference>
<dbReference type="InterPro" id="IPR002397">
    <property type="entry name" value="Cyt_P450_B"/>
</dbReference>
<name>A0A652YSP1_NOCGL</name>
<accession>A0A652YSP1</accession>
<keyword evidence="4" id="KW-0560">Oxidoreductase</keyword>
<evidence type="ECO:0000256" key="5">
    <source>
        <dbReference type="ARBA" id="ARBA00023004"/>
    </source>
</evidence>
<comment type="similarity">
    <text evidence="1">Belongs to the cytochrome P450 family.</text>
</comment>
<protein>
    <submittedName>
        <fullName evidence="7">Cytochrome P450</fullName>
    </submittedName>
</protein>
<dbReference type="PANTHER" id="PTHR46696:SF6">
    <property type="entry name" value="P450, PUTATIVE (EUROFUNG)-RELATED"/>
    <property type="match status" value="1"/>
</dbReference>
<sequence length="412" mass="45461">MTTIEHGTEFDTDLNLHAEEFCRDPYSKLAELQSRCPVAHSSAWGGFWLITGYDEVFEALQSPEIFSNAVLNEKGKGVPPAPGGEPLIPIDFDAPDLIFYRSFLLKAFSPGVAKGLEPLIQEVADEIIDGFIENGSADVSQELFTALPAQMILRILGFDYTRTAEWIVWVHGFVHDRASDPQGAFDKITAMYGAIHAEIAAARRDSPPGLMTELIAAEREGRTLTDGELANVVFLLILGGMDTTAGLAGNSLLRIGTDRALRQQILDDPAILDKEGTEEFLRHGTPSMGLARTVKRDVEFRGRSMKEGDAVLLMYSAANRDPEKFDDPEAIDLTRQNNRHMAFALGQHRCLGSNLARSMFRIMITSVLMRMPDFEVDVKQVVRYPDGGDVYAVKHFPITFTAGDRKGSVHSA</sequence>
<proteinExistence type="inferred from homology"/>
<dbReference type="GO" id="GO:0005506">
    <property type="term" value="F:iron ion binding"/>
    <property type="evidence" value="ECO:0007669"/>
    <property type="project" value="InterPro"/>
</dbReference>
<reference evidence="7" key="1">
    <citation type="submission" date="2019-07" db="EMBL/GenBank/DDBJ databases">
        <title>Genomic Encyclopedia of Type Strains, Phase IV (KMG-IV): sequencing the most valuable type-strain genomes for metagenomic binning, comparative biology and taxonomic classification.</title>
        <authorList>
            <person name="Goeker M."/>
        </authorList>
    </citation>
    <scope>NUCLEOTIDE SEQUENCE</scope>
    <source>
        <strain evidence="7">DSM 44596</strain>
    </source>
</reference>
<dbReference type="InterPro" id="IPR001128">
    <property type="entry name" value="Cyt_P450"/>
</dbReference>
<dbReference type="Pfam" id="PF00067">
    <property type="entry name" value="p450"/>
    <property type="match status" value="1"/>
</dbReference>
<keyword evidence="6" id="KW-0503">Monooxygenase</keyword>
<dbReference type="GO" id="GO:0020037">
    <property type="term" value="F:heme binding"/>
    <property type="evidence" value="ECO:0007669"/>
    <property type="project" value="InterPro"/>
</dbReference>
<evidence type="ECO:0000256" key="6">
    <source>
        <dbReference type="ARBA" id="ARBA00023033"/>
    </source>
</evidence>
<evidence type="ECO:0000256" key="4">
    <source>
        <dbReference type="ARBA" id="ARBA00023002"/>
    </source>
</evidence>
<comment type="caution">
    <text evidence="7">The sequence shown here is derived from an EMBL/GenBank/DDBJ whole genome shotgun (WGS) entry which is preliminary data.</text>
</comment>
<dbReference type="PANTHER" id="PTHR46696">
    <property type="entry name" value="P450, PUTATIVE (EUROFUNG)-RELATED"/>
    <property type="match status" value="1"/>
</dbReference>
<dbReference type="SUPFAM" id="SSF48264">
    <property type="entry name" value="Cytochrome P450"/>
    <property type="match status" value="1"/>
</dbReference>
<dbReference type="Gene3D" id="1.10.630.10">
    <property type="entry name" value="Cytochrome P450"/>
    <property type="match status" value="1"/>
</dbReference>
<dbReference type="PRINTS" id="PR00359">
    <property type="entry name" value="BP450"/>
</dbReference>
<organism evidence="7">
    <name type="scientific">Nocardia globerula</name>
    <dbReference type="NCBI Taxonomy" id="1818"/>
    <lineage>
        <taxon>Bacteria</taxon>
        <taxon>Bacillati</taxon>
        <taxon>Actinomycetota</taxon>
        <taxon>Actinomycetes</taxon>
        <taxon>Mycobacteriales</taxon>
        <taxon>Nocardiaceae</taxon>
        <taxon>Nocardia</taxon>
    </lineage>
</organism>
<evidence type="ECO:0000256" key="2">
    <source>
        <dbReference type="ARBA" id="ARBA00022617"/>
    </source>
</evidence>
<gene>
    <name evidence="7" type="ORF">FNL38_102253</name>
</gene>
<keyword evidence="5" id="KW-0408">Iron</keyword>
<keyword evidence="3" id="KW-0479">Metal-binding</keyword>
<dbReference type="InterPro" id="IPR036396">
    <property type="entry name" value="Cyt_P450_sf"/>
</dbReference>
<dbReference type="AlphaFoldDB" id="A0A652YSP1"/>